<evidence type="ECO:0000313" key="3">
    <source>
        <dbReference type="Proteomes" id="UP000244932"/>
    </source>
</evidence>
<dbReference type="AlphaFoldDB" id="A0A2R8AC70"/>
<evidence type="ECO:0000256" key="1">
    <source>
        <dbReference type="SAM" id="SignalP"/>
    </source>
</evidence>
<dbReference type="PANTHER" id="PTHR37953:SF1">
    <property type="entry name" value="UPF0127 PROTEIN MJ1496"/>
    <property type="match status" value="1"/>
</dbReference>
<evidence type="ECO:0008006" key="4">
    <source>
        <dbReference type="Google" id="ProtNLM"/>
    </source>
</evidence>
<accession>A0A2R8AC70</accession>
<keyword evidence="3" id="KW-1185">Reference proteome</keyword>
<dbReference type="PROSITE" id="PS51257">
    <property type="entry name" value="PROKAR_LIPOPROTEIN"/>
    <property type="match status" value="1"/>
</dbReference>
<dbReference type="Pfam" id="PF02643">
    <property type="entry name" value="DUF192"/>
    <property type="match status" value="1"/>
</dbReference>
<proteinExistence type="predicted"/>
<gene>
    <name evidence="2" type="ORF">POI8812_02110</name>
</gene>
<dbReference type="PANTHER" id="PTHR37953">
    <property type="entry name" value="UPF0127 PROTEIN MJ1496"/>
    <property type="match status" value="1"/>
</dbReference>
<dbReference type="EMBL" id="OMKW01000002">
    <property type="protein sequence ID" value="SPF29792.1"/>
    <property type="molecule type" value="Genomic_DNA"/>
</dbReference>
<organism evidence="2 3">
    <name type="scientific">Pontivivens insulae</name>
    <dbReference type="NCBI Taxonomy" id="1639689"/>
    <lineage>
        <taxon>Bacteria</taxon>
        <taxon>Pseudomonadati</taxon>
        <taxon>Pseudomonadota</taxon>
        <taxon>Alphaproteobacteria</taxon>
        <taxon>Rhodobacterales</taxon>
        <taxon>Paracoccaceae</taxon>
        <taxon>Pontivivens</taxon>
    </lineage>
</organism>
<dbReference type="Gene3D" id="2.60.120.1140">
    <property type="entry name" value="Protein of unknown function DUF192"/>
    <property type="match status" value="1"/>
</dbReference>
<feature type="chain" id="PRO_5015317026" description="DUF192 domain-containing protein" evidence="1">
    <location>
        <begin position="22"/>
        <end position="159"/>
    </location>
</feature>
<sequence>MIKTFVAALAVSLIGPVAALAQSCSVDRVDIRQNGVVASFAVEIADDFEERSRGLMFVESIPQFSGMLFLYQDGPRRRSFWMRNTLIPLDMLFISETGEVRDIHENAVPLDETPIPSETDDIVAVLEINGGLSAMLRFEPGAEIRHPAFNGPDAVWACD</sequence>
<reference evidence="2 3" key="1">
    <citation type="submission" date="2018-03" db="EMBL/GenBank/DDBJ databases">
        <authorList>
            <person name="Keele B.F."/>
        </authorList>
    </citation>
    <scope>NUCLEOTIDE SEQUENCE [LARGE SCALE GENOMIC DNA]</scope>
    <source>
        <strain evidence="2 3">CeCT 8812</strain>
    </source>
</reference>
<dbReference type="InterPro" id="IPR003795">
    <property type="entry name" value="DUF192"/>
</dbReference>
<dbReference type="Proteomes" id="UP000244932">
    <property type="component" value="Unassembled WGS sequence"/>
</dbReference>
<dbReference type="RefSeq" id="WP_245895345.1">
    <property type="nucleotide sequence ID" value="NZ_OMKW01000002.1"/>
</dbReference>
<dbReference type="InterPro" id="IPR038695">
    <property type="entry name" value="Saro_0823-like_sf"/>
</dbReference>
<evidence type="ECO:0000313" key="2">
    <source>
        <dbReference type="EMBL" id="SPF29792.1"/>
    </source>
</evidence>
<keyword evidence="1" id="KW-0732">Signal</keyword>
<name>A0A2R8AC70_9RHOB</name>
<protein>
    <recommendedName>
        <fullName evidence="4">DUF192 domain-containing protein</fullName>
    </recommendedName>
</protein>
<feature type="signal peptide" evidence="1">
    <location>
        <begin position="1"/>
        <end position="21"/>
    </location>
</feature>